<accession>A0A1T3CUM2</accession>
<evidence type="ECO:0000313" key="4">
    <source>
        <dbReference type="EMBL" id="OPB44787.1"/>
    </source>
</evidence>
<dbReference type="OrthoDB" id="419598at2759"/>
<evidence type="ECO:0000259" key="3">
    <source>
        <dbReference type="Pfam" id="PF05368"/>
    </source>
</evidence>
<evidence type="ECO:0000313" key="5">
    <source>
        <dbReference type="Proteomes" id="UP000191004"/>
    </source>
</evidence>
<dbReference type="PANTHER" id="PTHR47706:SF9">
    <property type="entry name" value="NMRA-LIKE DOMAIN-CONTAINING PROTEIN-RELATED"/>
    <property type="match status" value="1"/>
</dbReference>
<evidence type="ECO:0000256" key="1">
    <source>
        <dbReference type="ARBA" id="ARBA00022857"/>
    </source>
</evidence>
<keyword evidence="5" id="KW-1185">Reference proteome</keyword>
<dbReference type="EMBL" id="LVVK01000006">
    <property type="protein sequence ID" value="OPB44787.1"/>
    <property type="molecule type" value="Genomic_DNA"/>
</dbReference>
<feature type="domain" description="NmrA-like" evidence="3">
    <location>
        <begin position="2"/>
        <end position="301"/>
    </location>
</feature>
<dbReference type="SUPFAM" id="SSF51735">
    <property type="entry name" value="NAD(P)-binding Rossmann-fold domains"/>
    <property type="match status" value="1"/>
</dbReference>
<reference evidence="4 5" key="1">
    <citation type="submission" date="2016-04" db="EMBL/GenBank/DDBJ databases">
        <title>Multiple horizontal gene transfer events from other fungi enriched the ability of the initially mycotrophic fungus Trichoderma (Ascomycota) to feed on dead plant biomass.</title>
        <authorList>
            <person name="Atanasova L."/>
            <person name="Chenthamara K."/>
            <person name="Zhang J."/>
            <person name="Grujic M."/>
            <person name="Henrissat B."/>
            <person name="Kuo A."/>
            <person name="Aertz A."/>
            <person name="Salamov A."/>
            <person name="Lipzen A."/>
            <person name="Labutti K."/>
            <person name="Barry K."/>
            <person name="Miao Y."/>
            <person name="Rahimi M.J."/>
            <person name="Shen Q."/>
            <person name="Grigoriev I.V."/>
            <person name="Kubicek C.P."/>
            <person name="Druzhinina I.S."/>
        </authorList>
    </citation>
    <scope>NUCLEOTIDE SEQUENCE [LARGE SCALE GENOMIC DNA]</scope>
    <source>
        <strain evidence="4 5">NJAU 4742</strain>
    </source>
</reference>
<dbReference type="AlphaFoldDB" id="A0A1T3CUM2"/>
<dbReference type="GO" id="GO:0016491">
    <property type="term" value="F:oxidoreductase activity"/>
    <property type="evidence" value="ECO:0007669"/>
    <property type="project" value="UniProtKB-KW"/>
</dbReference>
<dbReference type="PANTHER" id="PTHR47706">
    <property type="entry name" value="NMRA-LIKE FAMILY PROTEIN"/>
    <property type="match status" value="1"/>
</dbReference>
<comment type="caution">
    <text evidence="4">The sequence shown here is derived from an EMBL/GenBank/DDBJ whole genome shotgun (WGS) entry which is preliminary data.</text>
</comment>
<keyword evidence="2" id="KW-0560">Oxidoreductase</keyword>
<evidence type="ECO:0000256" key="2">
    <source>
        <dbReference type="ARBA" id="ARBA00023002"/>
    </source>
</evidence>
<dbReference type="InterPro" id="IPR036291">
    <property type="entry name" value="NAD(P)-bd_dom_sf"/>
</dbReference>
<keyword evidence="1" id="KW-0521">NADP</keyword>
<protein>
    <recommendedName>
        <fullName evidence="3">NmrA-like domain-containing protein</fullName>
    </recommendedName>
</protein>
<name>A0A1T3CUM2_9HYPO</name>
<dbReference type="Proteomes" id="UP000191004">
    <property type="component" value="Unassembled WGS sequence"/>
</dbReference>
<proteinExistence type="predicted"/>
<sequence>MLVLIVGITGNIGLKLASALMKRGHEVRGASRSIATLPDNVRGKLESLFETKSWYDAETLRKAMKGVDAVVCAYSPIPALALEAELLLVRIMEEEGIKRFIPSIWNLDWSQLQWGDVPYYDLFLALQRQLALSSTVDVLYIFTGILAEVFFSVPGHGGFAPSNHGVWDPESSPKRAEVWGSGEEKWQITTEQDCADFTAELIVDLTKKGGSYRVCSFEHSIREIASIYQNIRGVSVQLDYMGSIEDLRVTANTAVREIGLKRFWDWMGYFYQLYQLNGTCHMKQLDSKQYPSLRLTSLDEFLKDNMYI</sequence>
<dbReference type="InterPro" id="IPR051609">
    <property type="entry name" value="NmrA/Isoflavone_reductase-like"/>
</dbReference>
<dbReference type="InterPro" id="IPR008030">
    <property type="entry name" value="NmrA-like"/>
</dbReference>
<dbReference type="Pfam" id="PF05368">
    <property type="entry name" value="NmrA"/>
    <property type="match status" value="1"/>
</dbReference>
<dbReference type="Gene3D" id="3.40.50.720">
    <property type="entry name" value="NAD(P)-binding Rossmann-like Domain"/>
    <property type="match status" value="1"/>
</dbReference>
<organism evidence="4 5">
    <name type="scientific">Trichoderma guizhouense</name>
    <dbReference type="NCBI Taxonomy" id="1491466"/>
    <lineage>
        <taxon>Eukaryota</taxon>
        <taxon>Fungi</taxon>
        <taxon>Dikarya</taxon>
        <taxon>Ascomycota</taxon>
        <taxon>Pezizomycotina</taxon>
        <taxon>Sordariomycetes</taxon>
        <taxon>Hypocreomycetidae</taxon>
        <taxon>Hypocreales</taxon>
        <taxon>Hypocreaceae</taxon>
        <taxon>Trichoderma</taxon>
    </lineage>
</organism>
<gene>
    <name evidence="4" type="ORF">A0O28_0089250</name>
</gene>